<keyword evidence="3" id="KW-1185">Reference proteome</keyword>
<dbReference type="PANTHER" id="PTHR12083">
    <property type="entry name" value="BIFUNCTIONAL POLYNUCLEOTIDE PHOSPHATASE/KINASE"/>
    <property type="match status" value="1"/>
</dbReference>
<evidence type="ECO:0000313" key="3">
    <source>
        <dbReference type="Proteomes" id="UP000703661"/>
    </source>
</evidence>
<dbReference type="NCBIfam" id="TIGR01662">
    <property type="entry name" value="HAD-SF-IIIA"/>
    <property type="match status" value="1"/>
</dbReference>
<dbReference type="InterPro" id="IPR006549">
    <property type="entry name" value="HAD-SF_hydro_IIIA"/>
</dbReference>
<dbReference type="Pfam" id="PF13671">
    <property type="entry name" value="AAA_33"/>
    <property type="match status" value="1"/>
</dbReference>
<dbReference type="Pfam" id="PF08645">
    <property type="entry name" value="PNK3P"/>
    <property type="match status" value="1"/>
</dbReference>
<dbReference type="Pfam" id="PF03357">
    <property type="entry name" value="Snf7"/>
    <property type="match status" value="1"/>
</dbReference>
<feature type="compositionally biased region" description="Acidic residues" evidence="1">
    <location>
        <begin position="190"/>
        <end position="199"/>
    </location>
</feature>
<dbReference type="PANTHER" id="PTHR12083:SF9">
    <property type="entry name" value="BIFUNCTIONAL POLYNUCLEOTIDE PHOSPHATASE_KINASE"/>
    <property type="match status" value="1"/>
</dbReference>
<evidence type="ECO:0000313" key="2">
    <source>
        <dbReference type="EMBL" id="KAG0013460.1"/>
    </source>
</evidence>
<dbReference type="GO" id="GO:0003690">
    <property type="term" value="F:double-stranded DNA binding"/>
    <property type="evidence" value="ECO:0007669"/>
    <property type="project" value="TreeGrafter"/>
</dbReference>
<comment type="caution">
    <text evidence="2">The sequence shown here is derived from an EMBL/GenBank/DDBJ whole genome shotgun (WGS) entry which is preliminary data.</text>
</comment>
<dbReference type="SUPFAM" id="SSF52540">
    <property type="entry name" value="P-loop containing nucleoside triphosphate hydrolases"/>
    <property type="match status" value="1"/>
</dbReference>
<proteinExistence type="predicted"/>
<protein>
    <recommendedName>
        <fullName evidence="4">Snf7 family protein</fullName>
    </recommendedName>
</protein>
<dbReference type="Gene3D" id="6.10.250.1710">
    <property type="match status" value="1"/>
</dbReference>
<dbReference type="InterPro" id="IPR023214">
    <property type="entry name" value="HAD_sf"/>
</dbReference>
<dbReference type="InterPro" id="IPR005024">
    <property type="entry name" value="Snf7_fam"/>
</dbReference>
<dbReference type="GO" id="GO:0046404">
    <property type="term" value="F:ATP-dependent polydeoxyribonucleotide 5'-hydroxyl-kinase activity"/>
    <property type="evidence" value="ECO:0007669"/>
    <property type="project" value="TreeGrafter"/>
</dbReference>
<dbReference type="InterPro" id="IPR006551">
    <property type="entry name" value="Polynucleotide_phosphatase"/>
</dbReference>
<dbReference type="InterPro" id="IPR027417">
    <property type="entry name" value="P-loop_NTPase"/>
</dbReference>
<dbReference type="GO" id="GO:0046403">
    <property type="term" value="F:polynucleotide 3'-phosphatase activity"/>
    <property type="evidence" value="ECO:0007669"/>
    <property type="project" value="TreeGrafter"/>
</dbReference>
<dbReference type="Proteomes" id="UP000703661">
    <property type="component" value="Unassembled WGS sequence"/>
</dbReference>
<dbReference type="InterPro" id="IPR013954">
    <property type="entry name" value="PNK3P"/>
</dbReference>
<evidence type="ECO:0000256" key="1">
    <source>
        <dbReference type="SAM" id="MobiDB-lite"/>
    </source>
</evidence>
<gene>
    <name evidence="2" type="ORF">BGZ80_011064</name>
</gene>
<dbReference type="EMBL" id="JAAAID010000843">
    <property type="protein sequence ID" value="KAG0013460.1"/>
    <property type="molecule type" value="Genomic_DNA"/>
</dbReference>
<evidence type="ECO:0008006" key="4">
    <source>
        <dbReference type="Google" id="ProtNLM"/>
    </source>
</evidence>
<dbReference type="Gene3D" id="3.40.50.300">
    <property type="entry name" value="P-loop containing nucleotide triphosphate hydrolases"/>
    <property type="match status" value="1"/>
</dbReference>
<dbReference type="GO" id="GO:0006281">
    <property type="term" value="P:DNA repair"/>
    <property type="evidence" value="ECO:0007669"/>
    <property type="project" value="TreeGrafter"/>
</dbReference>
<organism evidence="2 3">
    <name type="scientific">Entomortierella chlamydospora</name>
    <dbReference type="NCBI Taxonomy" id="101097"/>
    <lineage>
        <taxon>Eukaryota</taxon>
        <taxon>Fungi</taxon>
        <taxon>Fungi incertae sedis</taxon>
        <taxon>Mucoromycota</taxon>
        <taxon>Mortierellomycotina</taxon>
        <taxon>Mortierellomycetes</taxon>
        <taxon>Mortierellales</taxon>
        <taxon>Mortierellaceae</taxon>
        <taxon>Entomortierella</taxon>
    </lineage>
</organism>
<dbReference type="Gene3D" id="1.10.287.1060">
    <property type="entry name" value="ESAT-6-like"/>
    <property type="match status" value="1"/>
</dbReference>
<sequence length="709" mass="79970">MNLFFGQKAKVTPKDSIVELRNTLQMLEKRETFLQTKIDNELKIAKANATKNRRAALMALKRKKQYEGQIEKISGSRLTIETQVMAIENANVNLETMKALRAGAAAMKGIHGAMDINQVDQTMEEIRDQMEIAEEISNVISQPVAFGVEMDEDELAAELDELEQEELNKKLMETERPSQIGLPSVPNHEPEEEDEEEADLRELRETHPRTLSNKSKRVMAGGSSHSKSTRKRGEPSDISDASPPAKKPMFSIFEKKTSKPLEPADIRWETHGTSFIVGEAFNPKAGSKVAAFDLVYFSIKPGKKEYDDLDKIALTDQTLIKVNGKHKWPKNADDWVWWAAGVPAHLKEVADTGYTIVIITNQGGLDGNVAKQNEMRSKFEKISAQLRLPMWVLISMQKDHYRKPMTGLWHWLEAKFHESNIEIDRADSYYVGDAAGRHDGWKVGAVKDFNNTDRKFATSLNLPFHTPEHFFLNQPCPDDKWSYGSFDPKALPKNAGKSSFAHKHILPTGQYDYVNQDTLKTKDKCIKAVEESLKNKRAVVVDNTNPDVAARASYIALAKKYNVPARCFLFMANKDLAAHNNYFRAFHRPLIEVANKASANFKEALSATATMPNFAATKSKATSKSTSTTTEKHVASEGSSSTSVSISQTALTVTKVRDEPPRERLSEMVFASYAKKYQEPMLKEGFSEIKRINFVPDEDIRSTWERWYL</sequence>
<dbReference type="SUPFAM" id="SSF56784">
    <property type="entry name" value="HAD-like"/>
    <property type="match status" value="1"/>
</dbReference>
<name>A0A9P6MTT2_9FUNG</name>
<dbReference type="InterPro" id="IPR036412">
    <property type="entry name" value="HAD-like_sf"/>
</dbReference>
<dbReference type="GO" id="GO:0007034">
    <property type="term" value="P:vacuolar transport"/>
    <property type="evidence" value="ECO:0007669"/>
    <property type="project" value="InterPro"/>
</dbReference>
<dbReference type="AlphaFoldDB" id="A0A9P6MTT2"/>
<feature type="region of interest" description="Disordered" evidence="1">
    <location>
        <begin position="173"/>
        <end position="254"/>
    </location>
</feature>
<dbReference type="Gene3D" id="3.40.50.1000">
    <property type="entry name" value="HAD superfamily/HAD-like"/>
    <property type="match status" value="1"/>
</dbReference>
<feature type="compositionally biased region" description="Low complexity" evidence="1">
    <location>
        <begin position="617"/>
        <end position="629"/>
    </location>
</feature>
<reference evidence="2" key="1">
    <citation type="journal article" date="2020" name="Fungal Divers.">
        <title>Resolving the Mortierellaceae phylogeny through synthesis of multi-gene phylogenetics and phylogenomics.</title>
        <authorList>
            <person name="Vandepol N."/>
            <person name="Liber J."/>
            <person name="Desiro A."/>
            <person name="Na H."/>
            <person name="Kennedy M."/>
            <person name="Barry K."/>
            <person name="Grigoriev I.V."/>
            <person name="Miller A.N."/>
            <person name="O'Donnell K."/>
            <person name="Stajich J.E."/>
            <person name="Bonito G."/>
        </authorList>
    </citation>
    <scope>NUCLEOTIDE SEQUENCE</scope>
    <source>
        <strain evidence="2">NRRL 2769</strain>
    </source>
</reference>
<dbReference type="NCBIfam" id="TIGR01664">
    <property type="entry name" value="DNA-3'-Pase"/>
    <property type="match status" value="1"/>
</dbReference>
<feature type="region of interest" description="Disordered" evidence="1">
    <location>
        <begin position="617"/>
        <end position="641"/>
    </location>
</feature>
<accession>A0A9P6MTT2</accession>